<dbReference type="InterPro" id="IPR019887">
    <property type="entry name" value="Tscrpt_reg_AsnC/Lrp_C"/>
</dbReference>
<keyword evidence="3" id="KW-0804">Transcription</keyword>
<dbReference type="SUPFAM" id="SSF46785">
    <property type="entry name" value="Winged helix' DNA-binding domain"/>
    <property type="match status" value="1"/>
</dbReference>
<dbReference type="RefSeq" id="WP_382423635.1">
    <property type="nucleotide sequence ID" value="NZ_JBHSCW010000011.1"/>
</dbReference>
<protein>
    <submittedName>
        <fullName evidence="5">Lrp/AsnC family transcriptional regulator</fullName>
    </submittedName>
</protein>
<sequence length="172" mass="20162">MNKEARPRNKVQESERALSALDRIDRRILNLLQRDARMTNEELAQRVGLSPAPCSRRVKRLRQEGYILRDVALVDTAKTGHALIAFVSVELDRQREDALAAFERHISTQPEVQQCYFISGESDYLLLVSCRDMEHYNDFVRDVLAREHNIRRFRTSFTLRRVKYDTAVQIEE</sequence>
<dbReference type="SUPFAM" id="SSF54909">
    <property type="entry name" value="Dimeric alpha+beta barrel"/>
    <property type="match status" value="1"/>
</dbReference>
<evidence type="ECO:0000256" key="2">
    <source>
        <dbReference type="ARBA" id="ARBA00023125"/>
    </source>
</evidence>
<dbReference type="Pfam" id="PF13412">
    <property type="entry name" value="HTH_24"/>
    <property type="match status" value="1"/>
</dbReference>
<dbReference type="PANTHER" id="PTHR30154">
    <property type="entry name" value="LEUCINE-RESPONSIVE REGULATORY PROTEIN"/>
    <property type="match status" value="1"/>
</dbReference>
<dbReference type="InterPro" id="IPR036388">
    <property type="entry name" value="WH-like_DNA-bd_sf"/>
</dbReference>
<dbReference type="CDD" id="cd00090">
    <property type="entry name" value="HTH_ARSR"/>
    <property type="match status" value="1"/>
</dbReference>
<comment type="caution">
    <text evidence="5">The sequence shown here is derived from an EMBL/GenBank/DDBJ whole genome shotgun (WGS) entry which is preliminary data.</text>
</comment>
<evidence type="ECO:0000313" key="5">
    <source>
        <dbReference type="EMBL" id="MFC4353260.1"/>
    </source>
</evidence>
<reference evidence="6" key="1">
    <citation type="journal article" date="2019" name="Int. J. Syst. Evol. Microbiol.">
        <title>The Global Catalogue of Microorganisms (GCM) 10K type strain sequencing project: providing services to taxonomists for standard genome sequencing and annotation.</title>
        <authorList>
            <consortium name="The Broad Institute Genomics Platform"/>
            <consortium name="The Broad Institute Genome Sequencing Center for Infectious Disease"/>
            <person name="Wu L."/>
            <person name="Ma J."/>
        </authorList>
    </citation>
    <scope>NUCLEOTIDE SEQUENCE [LARGE SCALE GENOMIC DNA]</scope>
    <source>
        <strain evidence="6">CECT 8472</strain>
    </source>
</reference>
<dbReference type="Gene3D" id="1.10.10.10">
    <property type="entry name" value="Winged helix-like DNA-binding domain superfamily/Winged helix DNA-binding domain"/>
    <property type="match status" value="1"/>
</dbReference>
<dbReference type="Gene3D" id="3.30.70.920">
    <property type="match status" value="1"/>
</dbReference>
<dbReference type="InterPro" id="IPR011991">
    <property type="entry name" value="ArsR-like_HTH"/>
</dbReference>
<feature type="domain" description="HTH asnC-type" evidence="4">
    <location>
        <begin position="21"/>
        <end position="82"/>
    </location>
</feature>
<dbReference type="PANTHER" id="PTHR30154:SF34">
    <property type="entry name" value="TRANSCRIPTIONAL REGULATOR AZLB"/>
    <property type="match status" value="1"/>
</dbReference>
<name>A0ABV8URW4_9PROT</name>
<dbReference type="InterPro" id="IPR019885">
    <property type="entry name" value="Tscrpt_reg_HTH_AsnC-type_CS"/>
</dbReference>
<keyword evidence="1" id="KW-0805">Transcription regulation</keyword>
<dbReference type="EMBL" id="JBHSCW010000011">
    <property type="protein sequence ID" value="MFC4353260.1"/>
    <property type="molecule type" value="Genomic_DNA"/>
</dbReference>
<evidence type="ECO:0000313" key="6">
    <source>
        <dbReference type="Proteomes" id="UP001595799"/>
    </source>
</evidence>
<dbReference type="PROSITE" id="PS50956">
    <property type="entry name" value="HTH_ASNC_2"/>
    <property type="match status" value="1"/>
</dbReference>
<dbReference type="SMART" id="SM00344">
    <property type="entry name" value="HTH_ASNC"/>
    <property type="match status" value="1"/>
</dbReference>
<dbReference type="PRINTS" id="PR00033">
    <property type="entry name" value="HTHASNC"/>
</dbReference>
<dbReference type="InterPro" id="IPR019888">
    <property type="entry name" value="Tscrpt_reg_AsnC-like"/>
</dbReference>
<dbReference type="InterPro" id="IPR036390">
    <property type="entry name" value="WH_DNA-bd_sf"/>
</dbReference>
<dbReference type="InterPro" id="IPR000485">
    <property type="entry name" value="AsnC-type_HTH_dom"/>
</dbReference>
<organism evidence="5 6">
    <name type="scientific">Fodinicurvata halophila</name>
    <dbReference type="NCBI Taxonomy" id="1419723"/>
    <lineage>
        <taxon>Bacteria</taxon>
        <taxon>Pseudomonadati</taxon>
        <taxon>Pseudomonadota</taxon>
        <taxon>Alphaproteobacteria</taxon>
        <taxon>Rhodospirillales</taxon>
        <taxon>Rhodovibrionaceae</taxon>
        <taxon>Fodinicurvata</taxon>
    </lineage>
</organism>
<dbReference type="Pfam" id="PF01037">
    <property type="entry name" value="AsnC_trans_reg"/>
    <property type="match status" value="1"/>
</dbReference>
<dbReference type="PROSITE" id="PS00519">
    <property type="entry name" value="HTH_ASNC_1"/>
    <property type="match status" value="1"/>
</dbReference>
<evidence type="ECO:0000259" key="4">
    <source>
        <dbReference type="PROSITE" id="PS50956"/>
    </source>
</evidence>
<keyword evidence="2" id="KW-0238">DNA-binding</keyword>
<dbReference type="InterPro" id="IPR011008">
    <property type="entry name" value="Dimeric_a/b-barrel"/>
</dbReference>
<dbReference type="Proteomes" id="UP001595799">
    <property type="component" value="Unassembled WGS sequence"/>
</dbReference>
<evidence type="ECO:0000256" key="3">
    <source>
        <dbReference type="ARBA" id="ARBA00023163"/>
    </source>
</evidence>
<evidence type="ECO:0000256" key="1">
    <source>
        <dbReference type="ARBA" id="ARBA00023015"/>
    </source>
</evidence>
<keyword evidence="6" id="KW-1185">Reference proteome</keyword>
<proteinExistence type="predicted"/>
<gene>
    <name evidence="5" type="ORF">ACFOW6_17055</name>
</gene>
<accession>A0ABV8URW4</accession>